<evidence type="ECO:0000256" key="4">
    <source>
        <dbReference type="ARBA" id="ARBA00023136"/>
    </source>
</evidence>
<evidence type="ECO:0000313" key="8">
    <source>
        <dbReference type="Proteomes" id="UP000199088"/>
    </source>
</evidence>
<dbReference type="GO" id="GO:0000271">
    <property type="term" value="P:polysaccharide biosynthetic process"/>
    <property type="evidence" value="ECO:0007669"/>
    <property type="project" value="InterPro"/>
</dbReference>
<organism evidence="7 8">
    <name type="scientific">Klenkia soli</name>
    <dbReference type="NCBI Taxonomy" id="1052260"/>
    <lineage>
        <taxon>Bacteria</taxon>
        <taxon>Bacillati</taxon>
        <taxon>Actinomycetota</taxon>
        <taxon>Actinomycetes</taxon>
        <taxon>Geodermatophilales</taxon>
        <taxon>Geodermatophilaceae</taxon>
        <taxon>Klenkia</taxon>
    </lineage>
</organism>
<protein>
    <submittedName>
        <fullName evidence="7">Putative flippase GtrA (Transmembrane translocase of bactoprenol-linked glucose)</fullName>
    </submittedName>
</protein>
<evidence type="ECO:0000256" key="1">
    <source>
        <dbReference type="ARBA" id="ARBA00004141"/>
    </source>
</evidence>
<dbReference type="STRING" id="1052260.SAMN05660199_04086"/>
<feature type="transmembrane region" description="Helical" evidence="5">
    <location>
        <begin position="113"/>
        <end position="131"/>
    </location>
</feature>
<dbReference type="RefSeq" id="WP_109504772.1">
    <property type="nucleotide sequence ID" value="NZ_FNIR01000015.1"/>
</dbReference>
<evidence type="ECO:0000256" key="3">
    <source>
        <dbReference type="ARBA" id="ARBA00022989"/>
    </source>
</evidence>
<keyword evidence="8" id="KW-1185">Reference proteome</keyword>
<keyword evidence="3 5" id="KW-1133">Transmembrane helix</keyword>
<dbReference type="EMBL" id="FNIR01000015">
    <property type="protein sequence ID" value="SDP51679.1"/>
    <property type="molecule type" value="Genomic_DNA"/>
</dbReference>
<evidence type="ECO:0000259" key="6">
    <source>
        <dbReference type="Pfam" id="PF04138"/>
    </source>
</evidence>
<comment type="subcellular location">
    <subcellularLocation>
        <location evidence="1">Membrane</location>
        <topology evidence="1">Multi-pass membrane protein</topology>
    </subcellularLocation>
</comment>
<dbReference type="GO" id="GO:0016020">
    <property type="term" value="C:membrane"/>
    <property type="evidence" value="ECO:0007669"/>
    <property type="project" value="UniProtKB-SubCell"/>
</dbReference>
<feature type="transmembrane region" description="Helical" evidence="5">
    <location>
        <begin position="48"/>
        <end position="69"/>
    </location>
</feature>
<keyword evidence="4 5" id="KW-0472">Membrane</keyword>
<sequence length="175" mass="18618">MTCPSLLRRHPAVEVVSEAAEDLRAQSEHRAAHLLQRLRDGDQGGAQFVRFAFVGAISSVLYAVLFVAFDGIGDQPANIVGAIASTLLANELHRRLTFHAGDRVGWFTAQWEGGGLAVVGLVATSVALAGLDQVVVDASWQVQVLLIGAVTGAIGACRFVALRAWVFTSRALQRS</sequence>
<feature type="domain" description="GtrA/DPMS transmembrane" evidence="6">
    <location>
        <begin position="50"/>
        <end position="167"/>
    </location>
</feature>
<dbReference type="InterPro" id="IPR007267">
    <property type="entry name" value="GtrA_DPMS_TM"/>
</dbReference>
<dbReference type="Proteomes" id="UP000199088">
    <property type="component" value="Unassembled WGS sequence"/>
</dbReference>
<accession>A0A1H0TCE5</accession>
<dbReference type="AlphaFoldDB" id="A0A1H0TCE5"/>
<feature type="transmembrane region" description="Helical" evidence="5">
    <location>
        <begin position="143"/>
        <end position="166"/>
    </location>
</feature>
<keyword evidence="2 5" id="KW-0812">Transmembrane</keyword>
<dbReference type="Pfam" id="PF04138">
    <property type="entry name" value="GtrA_DPMS_TM"/>
    <property type="match status" value="1"/>
</dbReference>
<gene>
    <name evidence="7" type="ORF">SAMN05660199_04086</name>
</gene>
<evidence type="ECO:0000256" key="5">
    <source>
        <dbReference type="SAM" id="Phobius"/>
    </source>
</evidence>
<evidence type="ECO:0000313" key="7">
    <source>
        <dbReference type="EMBL" id="SDP51679.1"/>
    </source>
</evidence>
<proteinExistence type="predicted"/>
<reference evidence="8" key="1">
    <citation type="submission" date="2016-10" db="EMBL/GenBank/DDBJ databases">
        <authorList>
            <person name="Varghese N."/>
            <person name="Submissions S."/>
        </authorList>
    </citation>
    <scope>NUCLEOTIDE SEQUENCE [LARGE SCALE GENOMIC DNA]</scope>
    <source>
        <strain evidence="8">DSM 45843</strain>
    </source>
</reference>
<evidence type="ECO:0000256" key="2">
    <source>
        <dbReference type="ARBA" id="ARBA00022692"/>
    </source>
</evidence>
<dbReference type="OrthoDB" id="3296646at2"/>
<name>A0A1H0TCE5_9ACTN</name>